<dbReference type="InterPro" id="IPR050131">
    <property type="entry name" value="Peptidase_S8_subtilisin-like"/>
</dbReference>
<dbReference type="PROSITE" id="PS00137">
    <property type="entry name" value="SUBTILASE_HIS"/>
    <property type="match status" value="1"/>
</dbReference>
<dbReference type="GO" id="GO:0004252">
    <property type="term" value="F:serine-type endopeptidase activity"/>
    <property type="evidence" value="ECO:0007669"/>
    <property type="project" value="UniProtKB-UniRule"/>
</dbReference>
<gene>
    <name evidence="10" type="ORF">D5H75_24155</name>
</gene>
<keyword evidence="8" id="KW-0472">Membrane</keyword>
<feature type="transmembrane region" description="Helical" evidence="8">
    <location>
        <begin position="297"/>
        <end position="322"/>
    </location>
</feature>
<dbReference type="Pfam" id="PF00082">
    <property type="entry name" value="Peptidase_S8"/>
    <property type="match status" value="1"/>
</dbReference>
<reference evidence="10 11" key="1">
    <citation type="submission" date="2018-09" db="EMBL/GenBank/DDBJ databases">
        <title>YIM 75507 draft genome.</title>
        <authorList>
            <person name="Tang S."/>
            <person name="Feng Y."/>
        </authorList>
    </citation>
    <scope>NUCLEOTIDE SEQUENCE [LARGE SCALE GENOMIC DNA]</scope>
    <source>
        <strain evidence="10 11">YIM 75507</strain>
    </source>
</reference>
<evidence type="ECO:0000256" key="8">
    <source>
        <dbReference type="SAM" id="Phobius"/>
    </source>
</evidence>
<evidence type="ECO:0000256" key="7">
    <source>
        <dbReference type="SAM" id="MobiDB-lite"/>
    </source>
</evidence>
<evidence type="ECO:0000313" key="11">
    <source>
        <dbReference type="Proteomes" id="UP000265768"/>
    </source>
</evidence>
<comment type="caution">
    <text evidence="10">The sequence shown here is derived from an EMBL/GenBank/DDBJ whole genome shotgun (WGS) entry which is preliminary data.</text>
</comment>
<organism evidence="10 11">
    <name type="scientific">Bailinhaonella thermotolerans</name>
    <dbReference type="NCBI Taxonomy" id="1070861"/>
    <lineage>
        <taxon>Bacteria</taxon>
        <taxon>Bacillati</taxon>
        <taxon>Actinomycetota</taxon>
        <taxon>Actinomycetes</taxon>
        <taxon>Streptosporangiales</taxon>
        <taxon>Streptosporangiaceae</taxon>
        <taxon>Bailinhaonella</taxon>
    </lineage>
</organism>
<keyword evidence="2 5" id="KW-0645">Protease</keyword>
<feature type="active site" description="Charge relay system" evidence="5">
    <location>
        <position position="47"/>
    </location>
</feature>
<comment type="similarity">
    <text evidence="1 5 6">Belongs to the peptidase S8 family.</text>
</comment>
<dbReference type="EMBL" id="QZEY01000010">
    <property type="protein sequence ID" value="RJL30035.1"/>
    <property type="molecule type" value="Genomic_DNA"/>
</dbReference>
<dbReference type="InterPro" id="IPR023828">
    <property type="entry name" value="Peptidase_S8_Ser-AS"/>
</dbReference>
<name>A0A3A4ANJ6_9ACTN</name>
<sequence length="345" mass="35059">MWALSRGKGVVVAVVDSGVDTTHPQLTRQMAGTVDLSGTVDRDCLGHGTAVAGIIAAADLTAQGVPFAGVAPEARLLSVKQTNEERGDVGVLAKGIKEAVDRGAKVVNVSAQAADQPDLKYAVEYALWKDVVVVAAAGNVRRDDGAEVPAYPANYPGVISVGSATPDGSRADSSNTATRVSVIAPGMGLTSTWTGRGYAANLQGTSFAAPYVAGVAALIRARHPHLKQAQVKRRIELTSDGQVGAGTGGGMVNALQAVSAIVPGEGAEGAPVAQPVVAPPPPTPVAVQKARELDPDAALVTLLVGGGALVATLLVIGAGVVVPHGRRRSWRPGRKPDVARPYGAR</sequence>
<dbReference type="Proteomes" id="UP000265768">
    <property type="component" value="Unassembled WGS sequence"/>
</dbReference>
<dbReference type="InterPro" id="IPR000209">
    <property type="entry name" value="Peptidase_S8/S53_dom"/>
</dbReference>
<evidence type="ECO:0000313" key="10">
    <source>
        <dbReference type="EMBL" id="RJL30035.1"/>
    </source>
</evidence>
<feature type="region of interest" description="Disordered" evidence="7">
    <location>
        <begin position="326"/>
        <end position="345"/>
    </location>
</feature>
<dbReference type="InterPro" id="IPR015500">
    <property type="entry name" value="Peptidase_S8_subtilisin-rel"/>
</dbReference>
<proteinExistence type="inferred from homology"/>
<dbReference type="PANTHER" id="PTHR43806">
    <property type="entry name" value="PEPTIDASE S8"/>
    <property type="match status" value="1"/>
</dbReference>
<dbReference type="SUPFAM" id="SSF52743">
    <property type="entry name" value="Subtilisin-like"/>
    <property type="match status" value="1"/>
</dbReference>
<evidence type="ECO:0000256" key="4">
    <source>
        <dbReference type="ARBA" id="ARBA00022825"/>
    </source>
</evidence>
<accession>A0A3A4ANJ6</accession>
<dbReference type="PANTHER" id="PTHR43806:SF11">
    <property type="entry name" value="CEREVISIN-RELATED"/>
    <property type="match status" value="1"/>
</dbReference>
<dbReference type="Gene3D" id="3.40.50.200">
    <property type="entry name" value="Peptidase S8/S53 domain"/>
    <property type="match status" value="1"/>
</dbReference>
<dbReference type="PROSITE" id="PS51892">
    <property type="entry name" value="SUBTILASE"/>
    <property type="match status" value="1"/>
</dbReference>
<protein>
    <recommendedName>
        <fullName evidence="9">Peptidase S8/S53 domain-containing protein</fullName>
    </recommendedName>
</protein>
<dbReference type="InterPro" id="IPR022398">
    <property type="entry name" value="Peptidase_S8_His-AS"/>
</dbReference>
<dbReference type="InterPro" id="IPR023827">
    <property type="entry name" value="Peptidase_S8_Asp-AS"/>
</dbReference>
<dbReference type="PROSITE" id="PS00136">
    <property type="entry name" value="SUBTILASE_ASP"/>
    <property type="match status" value="1"/>
</dbReference>
<dbReference type="PRINTS" id="PR00723">
    <property type="entry name" value="SUBTILISIN"/>
</dbReference>
<feature type="domain" description="Peptidase S8/S53" evidence="9">
    <location>
        <begin position="7"/>
        <end position="239"/>
    </location>
</feature>
<dbReference type="GO" id="GO:0006508">
    <property type="term" value="P:proteolysis"/>
    <property type="evidence" value="ECO:0007669"/>
    <property type="project" value="UniProtKB-KW"/>
</dbReference>
<evidence type="ECO:0000256" key="5">
    <source>
        <dbReference type="PROSITE-ProRule" id="PRU01240"/>
    </source>
</evidence>
<dbReference type="AlphaFoldDB" id="A0A3A4ANJ6"/>
<keyword evidence="8" id="KW-1133">Transmembrane helix</keyword>
<dbReference type="InterPro" id="IPR036852">
    <property type="entry name" value="Peptidase_S8/S53_dom_sf"/>
</dbReference>
<evidence type="ECO:0000256" key="3">
    <source>
        <dbReference type="ARBA" id="ARBA00022801"/>
    </source>
</evidence>
<keyword evidence="4 5" id="KW-0720">Serine protease</keyword>
<evidence type="ECO:0000259" key="9">
    <source>
        <dbReference type="Pfam" id="PF00082"/>
    </source>
</evidence>
<feature type="active site" description="Charge relay system" evidence="5">
    <location>
        <position position="206"/>
    </location>
</feature>
<keyword evidence="8" id="KW-0812">Transmembrane</keyword>
<keyword evidence="3 5" id="KW-0378">Hydrolase</keyword>
<evidence type="ECO:0000256" key="2">
    <source>
        <dbReference type="ARBA" id="ARBA00022670"/>
    </source>
</evidence>
<evidence type="ECO:0000256" key="6">
    <source>
        <dbReference type="RuleBase" id="RU003355"/>
    </source>
</evidence>
<evidence type="ECO:0000256" key="1">
    <source>
        <dbReference type="ARBA" id="ARBA00011073"/>
    </source>
</evidence>
<dbReference type="PROSITE" id="PS00138">
    <property type="entry name" value="SUBTILASE_SER"/>
    <property type="match status" value="1"/>
</dbReference>
<keyword evidence="11" id="KW-1185">Reference proteome</keyword>
<feature type="active site" description="Charge relay system" evidence="5">
    <location>
        <position position="16"/>
    </location>
</feature>